<dbReference type="Proteomes" id="UP000027073">
    <property type="component" value="Unassembled WGS sequence"/>
</dbReference>
<organism evidence="3 4">
    <name type="scientific">Pleurotus ostreatus (strain PC15)</name>
    <name type="common">Oyster mushroom</name>
    <dbReference type="NCBI Taxonomy" id="1137138"/>
    <lineage>
        <taxon>Eukaryota</taxon>
        <taxon>Fungi</taxon>
        <taxon>Dikarya</taxon>
        <taxon>Basidiomycota</taxon>
        <taxon>Agaricomycotina</taxon>
        <taxon>Agaricomycetes</taxon>
        <taxon>Agaricomycetidae</taxon>
        <taxon>Agaricales</taxon>
        <taxon>Pleurotineae</taxon>
        <taxon>Pleurotaceae</taxon>
        <taxon>Pleurotus</taxon>
    </lineage>
</organism>
<feature type="compositionally biased region" description="Low complexity" evidence="1">
    <location>
        <begin position="18"/>
        <end position="43"/>
    </location>
</feature>
<evidence type="ECO:0000313" key="4">
    <source>
        <dbReference type="Proteomes" id="UP000027073"/>
    </source>
</evidence>
<feature type="region of interest" description="Disordered" evidence="1">
    <location>
        <begin position="82"/>
        <end position="105"/>
    </location>
</feature>
<feature type="compositionally biased region" description="Pro residues" evidence="1">
    <location>
        <begin position="82"/>
        <end position="95"/>
    </location>
</feature>
<evidence type="ECO:0000256" key="1">
    <source>
        <dbReference type="SAM" id="MobiDB-lite"/>
    </source>
</evidence>
<protein>
    <submittedName>
        <fullName evidence="3">Uncharacterized protein</fullName>
    </submittedName>
</protein>
<accession>A0A067NPS7</accession>
<evidence type="ECO:0000313" key="2">
    <source>
        <dbReference type="EMBL" id="KDQ30064.1"/>
    </source>
</evidence>
<feature type="region of interest" description="Disordered" evidence="1">
    <location>
        <begin position="1"/>
        <end position="43"/>
    </location>
</feature>
<gene>
    <name evidence="3" type="ORF">PLEOSDRAFT_1101098</name>
    <name evidence="2" type="ORF">PLEOSDRAFT_154774</name>
</gene>
<proteinExistence type="predicted"/>
<reference evidence="3" key="2">
    <citation type="journal article" date="2014" name="Proc. Natl. Acad. Sci. U.S.A.">
        <title>Extensive sampling of basidiomycete genomes demonstrates inadequacy of the white rot/brown rot paradigm for wood decay fungi.</title>
        <authorList>
            <person name="Riley R."/>
            <person name="Salamov A.A."/>
            <person name="Brown D.W."/>
            <person name="Nagy L.G."/>
            <person name="Floudas D."/>
            <person name="Held B.W."/>
            <person name="Levasseur A."/>
            <person name="Lombard V."/>
            <person name="Morin E."/>
            <person name="Otillar R."/>
            <person name="Lindquist E.A."/>
            <person name="Sun H."/>
            <person name="LaButti K.M."/>
            <person name="Schmutz J."/>
            <person name="Jabbour D."/>
            <person name="Luo H."/>
            <person name="Baker S.E."/>
            <person name="Pisabarro A.G."/>
            <person name="Walton J.D."/>
            <person name="Blanchette R.A."/>
            <person name="Henrissat B."/>
            <person name="Martin F."/>
            <person name="Cullen D."/>
            <person name="Hibbett D.S."/>
            <person name="Grigoriev I.V."/>
        </authorList>
    </citation>
    <scope>NUCLEOTIDE SEQUENCE</scope>
    <source>
        <strain evidence="3">PC15</strain>
    </source>
</reference>
<dbReference type="HOGENOM" id="CLU_076670_0_0_1"/>
<dbReference type="VEuPathDB" id="FungiDB:PLEOSDRAFT_154774"/>
<evidence type="ECO:0000313" key="3">
    <source>
        <dbReference type="EMBL" id="KDQ30078.1"/>
    </source>
</evidence>
<dbReference type="EMBL" id="KL198006">
    <property type="protein sequence ID" value="KDQ30078.1"/>
    <property type="molecule type" value="Genomic_DNA"/>
</dbReference>
<reference evidence="4" key="1">
    <citation type="journal article" date="2014" name="Proc. Natl. Acad. Sci. U.S.A.">
        <title>Extensive sampling of basidiomycete genomes demonstrates inadequacy of the white-rot/brown-rot paradigm for wood decay fungi.</title>
        <authorList>
            <person name="Riley R."/>
            <person name="Salamov A.A."/>
            <person name="Brown D.W."/>
            <person name="Nagy L.G."/>
            <person name="Floudas D."/>
            <person name="Held B.W."/>
            <person name="Levasseur A."/>
            <person name="Lombard V."/>
            <person name="Morin E."/>
            <person name="Otillar R."/>
            <person name="Lindquist E.A."/>
            <person name="Sun H."/>
            <person name="LaButti K.M."/>
            <person name="Schmutz J."/>
            <person name="Jabbour D."/>
            <person name="Luo H."/>
            <person name="Baker S.E."/>
            <person name="Pisabarro A.G."/>
            <person name="Walton J.D."/>
            <person name="Blanchette R.A."/>
            <person name="Henrissat B."/>
            <person name="Martin F."/>
            <person name="Cullen D."/>
            <person name="Hibbett D.S."/>
            <person name="Grigoriev I.V."/>
        </authorList>
    </citation>
    <scope>NUCLEOTIDE SEQUENCE [LARGE SCALE GENOMIC DNA]</scope>
    <source>
        <strain evidence="4">PC15</strain>
    </source>
</reference>
<name>A0A067NPS7_PLEO1</name>
<dbReference type="AlphaFoldDB" id="A0A067NPS7"/>
<dbReference type="VEuPathDB" id="FungiDB:PLEOSDRAFT_1101098"/>
<sequence length="262" mass="27911">MPQEQSASRNARAIRALSRSPISRAHSAAAHSNHASPLIRRSSSLPSDTALSLVALYGSDGPAPTLSATSYQWSWPGYPPPPASPTAPVHGPPSPDSLSSLTTMDSDDVVPEEPVHIASTPISPMSSVYPTSLSASSYVPASPGTLSYGSSFVYEDVDMASETSAPAEEPQMDPHGPYPYFPSSGARTELHLITTRLCEAEDVYLRATCDILTDNQYAFEDSASLELHLLTARLRSAEDDYIAAARDISVDAYCLLLELGVN</sequence>
<dbReference type="EMBL" id="KL198006">
    <property type="protein sequence ID" value="KDQ30064.1"/>
    <property type="molecule type" value="Genomic_DNA"/>
</dbReference>